<name>A0ABR3SAX5_9PEZI</name>
<feature type="compositionally biased region" description="Low complexity" evidence="1">
    <location>
        <begin position="403"/>
        <end position="421"/>
    </location>
</feature>
<organism evidence="3 4">
    <name type="scientific">Neofusicoccum ribis</name>
    <dbReference type="NCBI Taxonomy" id="45134"/>
    <lineage>
        <taxon>Eukaryota</taxon>
        <taxon>Fungi</taxon>
        <taxon>Dikarya</taxon>
        <taxon>Ascomycota</taxon>
        <taxon>Pezizomycotina</taxon>
        <taxon>Dothideomycetes</taxon>
        <taxon>Dothideomycetes incertae sedis</taxon>
        <taxon>Botryosphaeriales</taxon>
        <taxon>Botryosphaeriaceae</taxon>
        <taxon>Neofusicoccum</taxon>
    </lineage>
</organism>
<keyword evidence="4" id="KW-1185">Reference proteome</keyword>
<comment type="caution">
    <text evidence="3">The sequence shown here is derived from an EMBL/GenBank/DDBJ whole genome shotgun (WGS) entry which is preliminary data.</text>
</comment>
<proteinExistence type="predicted"/>
<dbReference type="Proteomes" id="UP001521116">
    <property type="component" value="Unassembled WGS sequence"/>
</dbReference>
<evidence type="ECO:0000256" key="1">
    <source>
        <dbReference type="SAM" id="MobiDB-lite"/>
    </source>
</evidence>
<evidence type="ECO:0000313" key="4">
    <source>
        <dbReference type="Proteomes" id="UP001521116"/>
    </source>
</evidence>
<evidence type="ECO:0000313" key="3">
    <source>
        <dbReference type="EMBL" id="KAL1613925.1"/>
    </source>
</evidence>
<feature type="chain" id="PRO_5046067304" evidence="2">
    <location>
        <begin position="21"/>
        <end position="536"/>
    </location>
</feature>
<evidence type="ECO:0000256" key="2">
    <source>
        <dbReference type="SAM" id="SignalP"/>
    </source>
</evidence>
<accession>A0ABR3SAX5</accession>
<protein>
    <submittedName>
        <fullName evidence="3">Uncharacterized protein</fullName>
    </submittedName>
</protein>
<dbReference type="EMBL" id="JAJVDC020000446">
    <property type="protein sequence ID" value="KAL1613925.1"/>
    <property type="molecule type" value="Genomic_DNA"/>
</dbReference>
<reference evidence="3 4" key="1">
    <citation type="submission" date="2024-02" db="EMBL/GenBank/DDBJ databases">
        <title>De novo assembly and annotation of 12 fungi associated with fruit tree decline syndrome in Ontario, Canada.</title>
        <authorList>
            <person name="Sulman M."/>
            <person name="Ellouze W."/>
            <person name="Ilyukhin E."/>
        </authorList>
    </citation>
    <scope>NUCLEOTIDE SEQUENCE [LARGE SCALE GENOMIC DNA]</scope>
    <source>
        <strain evidence="3 4">M1-105</strain>
    </source>
</reference>
<feature type="region of interest" description="Disordered" evidence="1">
    <location>
        <begin position="403"/>
        <end position="444"/>
    </location>
</feature>
<sequence>MHSLSLFPLLIFAFSGFSQADVTFSPVQHGIVPTSSGQIGVNPVTIDPPATTFANIVYHSLVSEYVNIDGTSMEWKATDTAHITQVVTTTIGSKIATTTVTGPVAAVTKANGDIDIIMTPELVNKLSELADAAREAAGCGTGLTGRQLMSCGLPNFLDSVNRANGGVIQLADDGLPNRPLIPANDLQPLVAAVKAGGALIRPKFLAGAGIAAVAFYFYPNSDVSNGGKPPNALGIPASIANEATKTTNAPASTTSGCNPLGPTSKNAPVCEDEDCQGSDDRCKSVWLPPDLECRHVLTDRQGEWVHCKCLHLLQPIYYPANKTILELQQKVLAEIASQTESASTSSKPWCLYGAAPKQTREPKSYCQCGTNYATIYPVAEGGTPCPYAPASHPSATIVFSTPAGPTTAASTSASPTTTPGPDGKSTLSKKACHVDSAPNGPKMSRDKALDAIKNLCKQELNGDRNGCIQQSTSVGGGVSIWAQAWIYQDRDLLKPCSKFPFAVGAKYDDAEGFEEMCKWALQSALDDCEFPWFFSN</sequence>
<feature type="signal peptide" evidence="2">
    <location>
        <begin position="1"/>
        <end position="20"/>
    </location>
</feature>
<keyword evidence="2" id="KW-0732">Signal</keyword>
<gene>
    <name evidence="3" type="ORF">SLS56_012213</name>
</gene>